<evidence type="ECO:0000313" key="2">
    <source>
        <dbReference type="Proteomes" id="UP000789342"/>
    </source>
</evidence>
<dbReference type="OrthoDB" id="2443840at2759"/>
<evidence type="ECO:0000313" key="1">
    <source>
        <dbReference type="EMBL" id="CAG8616847.1"/>
    </source>
</evidence>
<dbReference type="AlphaFoldDB" id="A0A9N9GPP3"/>
<gene>
    <name evidence="1" type="ORF">AMORRO_LOCUS8481</name>
</gene>
<protein>
    <submittedName>
        <fullName evidence="1">473_t:CDS:1</fullName>
    </submittedName>
</protein>
<reference evidence="1" key="1">
    <citation type="submission" date="2021-06" db="EMBL/GenBank/DDBJ databases">
        <authorList>
            <person name="Kallberg Y."/>
            <person name="Tangrot J."/>
            <person name="Rosling A."/>
        </authorList>
    </citation>
    <scope>NUCLEOTIDE SEQUENCE</scope>
    <source>
        <strain evidence="1">CL551</strain>
    </source>
</reference>
<proteinExistence type="predicted"/>
<sequence>LEARLVVVKQSSVAVNGQPSKEAILEILPEVSADDDSIADQLKQHVLPEVNSKSPEEREMDKFLNEAYKKSISDKTRQHNKEKKL</sequence>
<dbReference type="Proteomes" id="UP000789342">
    <property type="component" value="Unassembled WGS sequence"/>
</dbReference>
<organism evidence="1 2">
    <name type="scientific">Acaulospora morrowiae</name>
    <dbReference type="NCBI Taxonomy" id="94023"/>
    <lineage>
        <taxon>Eukaryota</taxon>
        <taxon>Fungi</taxon>
        <taxon>Fungi incertae sedis</taxon>
        <taxon>Mucoromycota</taxon>
        <taxon>Glomeromycotina</taxon>
        <taxon>Glomeromycetes</taxon>
        <taxon>Diversisporales</taxon>
        <taxon>Acaulosporaceae</taxon>
        <taxon>Acaulospora</taxon>
    </lineage>
</organism>
<name>A0A9N9GPP3_9GLOM</name>
<comment type="caution">
    <text evidence="1">The sequence shown here is derived from an EMBL/GenBank/DDBJ whole genome shotgun (WGS) entry which is preliminary data.</text>
</comment>
<keyword evidence="2" id="KW-1185">Reference proteome</keyword>
<dbReference type="EMBL" id="CAJVPV010007266">
    <property type="protein sequence ID" value="CAG8616847.1"/>
    <property type="molecule type" value="Genomic_DNA"/>
</dbReference>
<accession>A0A9N9GPP3</accession>
<feature type="non-terminal residue" evidence="1">
    <location>
        <position position="1"/>
    </location>
</feature>